<accession>A0A8K0MLH1</accession>
<dbReference type="Proteomes" id="UP000796880">
    <property type="component" value="Unassembled WGS sequence"/>
</dbReference>
<protein>
    <submittedName>
        <fullName evidence="1">Uncharacterized protein</fullName>
    </submittedName>
</protein>
<organism evidence="1 2">
    <name type="scientific">Rhamnella rubrinervis</name>
    <dbReference type="NCBI Taxonomy" id="2594499"/>
    <lineage>
        <taxon>Eukaryota</taxon>
        <taxon>Viridiplantae</taxon>
        <taxon>Streptophyta</taxon>
        <taxon>Embryophyta</taxon>
        <taxon>Tracheophyta</taxon>
        <taxon>Spermatophyta</taxon>
        <taxon>Magnoliopsida</taxon>
        <taxon>eudicotyledons</taxon>
        <taxon>Gunneridae</taxon>
        <taxon>Pentapetalae</taxon>
        <taxon>rosids</taxon>
        <taxon>fabids</taxon>
        <taxon>Rosales</taxon>
        <taxon>Rhamnaceae</taxon>
        <taxon>rhamnoid group</taxon>
        <taxon>Rhamneae</taxon>
        <taxon>Rhamnella</taxon>
    </lineage>
</organism>
<dbReference type="EMBL" id="VOIH02000003">
    <property type="protein sequence ID" value="KAF3450439.1"/>
    <property type="molecule type" value="Genomic_DNA"/>
</dbReference>
<name>A0A8K0MLH1_9ROSA</name>
<keyword evidence="2" id="KW-1185">Reference proteome</keyword>
<gene>
    <name evidence="1" type="ORF">FNV43_RR06521</name>
</gene>
<evidence type="ECO:0000313" key="1">
    <source>
        <dbReference type="EMBL" id="KAF3450439.1"/>
    </source>
</evidence>
<dbReference type="AlphaFoldDB" id="A0A8K0MLH1"/>
<reference evidence="1" key="1">
    <citation type="submission" date="2020-03" db="EMBL/GenBank/DDBJ databases">
        <title>A high-quality chromosome-level genome assembly of a woody plant with both climbing and erect habits, Rhamnella rubrinervis.</title>
        <authorList>
            <person name="Lu Z."/>
            <person name="Yang Y."/>
            <person name="Zhu X."/>
            <person name="Sun Y."/>
        </authorList>
    </citation>
    <scope>NUCLEOTIDE SEQUENCE</scope>
    <source>
        <strain evidence="1">BYM</strain>
        <tissue evidence="1">Leaf</tissue>
    </source>
</reference>
<proteinExistence type="predicted"/>
<comment type="caution">
    <text evidence="1">The sequence shown here is derived from an EMBL/GenBank/DDBJ whole genome shotgun (WGS) entry which is preliminary data.</text>
</comment>
<sequence length="315" mass="36443">MATCIRDFVVVICEVLSSPWVVQSWIAKRLLCSESEVVMEALDRSWRLIELTWFARGSNGGWVVGLLVLARVPWRSWRLEPLGQSNSGHLFCAHRGRIMTSFREFLLVRDYWIGIEFHWESILIFVVSLIATIYFDCNCAGRTGRFWGLIWITLCGLEMLGDGITKIDCEHPVAKTNKIVLTKGDKPWKHDDLYMKLEYLEIGKMEVNLIKAGIFSSNFGHFARVLIDVDFAGFVPKLYYWKPRILVKFIHFEYFLEFCNSATILGIRWRSWALAKPRKGPVKQSKATQDTSLLTRYLISIDDLDDLDDARRGFT</sequence>
<evidence type="ECO:0000313" key="2">
    <source>
        <dbReference type="Proteomes" id="UP000796880"/>
    </source>
</evidence>